<dbReference type="AlphaFoldDB" id="A0A8J2JZV6"/>
<gene>
    <name evidence="1" type="ORF">AFUS01_LOCUS6842</name>
</gene>
<evidence type="ECO:0000313" key="1">
    <source>
        <dbReference type="EMBL" id="CAG7717383.1"/>
    </source>
</evidence>
<keyword evidence="2" id="KW-1185">Reference proteome</keyword>
<reference evidence="1" key="1">
    <citation type="submission" date="2021-06" db="EMBL/GenBank/DDBJ databases">
        <authorList>
            <person name="Hodson N. C."/>
            <person name="Mongue J. A."/>
            <person name="Jaron S. K."/>
        </authorList>
    </citation>
    <scope>NUCLEOTIDE SEQUENCE</scope>
</reference>
<proteinExistence type="predicted"/>
<dbReference type="EMBL" id="CAJVCH010045343">
    <property type="protein sequence ID" value="CAG7717383.1"/>
    <property type="molecule type" value="Genomic_DNA"/>
</dbReference>
<evidence type="ECO:0000313" key="2">
    <source>
        <dbReference type="Proteomes" id="UP000708208"/>
    </source>
</evidence>
<protein>
    <submittedName>
        <fullName evidence="1">Uncharacterized protein</fullName>
    </submittedName>
</protein>
<accession>A0A8J2JZV6</accession>
<sequence length="134" mass="14792">MLRIAAKGIYTIQTEFHRPRTGMKIPFLISALVYGSLGHLAVQPLVPIIPIAVGALPPPVAIAHLASVASNQLPIWSSHQHGLYVRPIFDLSISARSVRCFFTFLCSGARDYEGFNGDLIRYPDHVHNYVDKLA</sequence>
<dbReference type="Proteomes" id="UP000708208">
    <property type="component" value="Unassembled WGS sequence"/>
</dbReference>
<name>A0A8J2JZV6_9HEXA</name>
<organism evidence="1 2">
    <name type="scientific">Allacma fusca</name>
    <dbReference type="NCBI Taxonomy" id="39272"/>
    <lineage>
        <taxon>Eukaryota</taxon>
        <taxon>Metazoa</taxon>
        <taxon>Ecdysozoa</taxon>
        <taxon>Arthropoda</taxon>
        <taxon>Hexapoda</taxon>
        <taxon>Collembola</taxon>
        <taxon>Symphypleona</taxon>
        <taxon>Sminthuridae</taxon>
        <taxon>Allacma</taxon>
    </lineage>
</organism>
<comment type="caution">
    <text evidence="1">The sequence shown here is derived from an EMBL/GenBank/DDBJ whole genome shotgun (WGS) entry which is preliminary data.</text>
</comment>